<comment type="caution">
    <text evidence="6">The sequence shown here is derived from an EMBL/GenBank/DDBJ whole genome shotgun (WGS) entry which is preliminary data.</text>
</comment>
<evidence type="ECO:0000256" key="4">
    <source>
        <dbReference type="SAM" id="SignalP"/>
    </source>
</evidence>
<keyword evidence="2" id="KW-1015">Disulfide bond</keyword>
<sequence>MYRFLFVCIITASLIKINESSSSSSNNSSTSSGDISHFITSSCNFTINDNIYDLSPLVLTDGRSYRSNFSFLKFDFIFNICAYTSDCNNKYSNRGNSQSCSLFPLAVQVGDPQTEKVQENQNGITLSYTGSNFMCSRSNELIFTCDKSTNMKITSISAHRCKYTVNIHSKYACPTKTSPPLPPPPPPPPKLSECVFQGSGGKDSFIDFSTLKSKVHQTSIGFISDGHYDYYNLYFSVCGSINICSQYTQSSPSENYQSCQVYSNTNISIQTGDLRHATHRLTPNGIILQYQASKMYLDCQRNISLVLSCNNDYNFKIGQARETSACGYEIPVQSTHACQFHYDGSTSGSTSSNSDSISPSSSSSEEEPNVKCVINSSSKSIYGFDLSSMALSNSLYYTVPFKNSPLNEFTLLFSICNGKVEKCQQYNQLSGISTSYQSCQVYTGQYSIQTGTPALFSYEATALGISFIYKANMYSNSIARQNRINIICNSSVGFDIVSANVQESTYQVNINSKYGCPKQCIFTNSTTGASMDFSRLILPNNGAYKAQFQGFILYFSICGQADICKTFQNSQSCQIIEGNRTIQTGLVTKLETTVTFNRAILSYVSNTDPCREGFRRNILQLDCNPSQEFKIDSANEDVQCVYYINIQTKYACYREFIYE</sequence>
<name>A0A8J4V4K4_9MYCE</name>
<feature type="chain" id="PRO_5035255310" description="MRH domain-containing protein" evidence="4">
    <location>
        <begin position="21"/>
        <end position="659"/>
    </location>
</feature>
<dbReference type="OrthoDB" id="4504960at2759"/>
<dbReference type="PANTHER" id="PTHR23361:SF20">
    <property type="entry name" value="MRH DOMAIN-CONTAINING PROTEIN"/>
    <property type="match status" value="1"/>
</dbReference>
<keyword evidence="1 4" id="KW-0732">Signal</keyword>
<feature type="signal peptide" evidence="4">
    <location>
        <begin position="1"/>
        <end position="20"/>
    </location>
</feature>
<reference evidence="6" key="1">
    <citation type="submission" date="2020-01" db="EMBL/GenBank/DDBJ databases">
        <title>Development of genomics and gene disruption for Polysphondylium violaceum indicates a role for the polyketide synthase stlB in stalk morphogenesis.</title>
        <authorList>
            <person name="Narita B."/>
            <person name="Kawabe Y."/>
            <person name="Kin K."/>
            <person name="Saito T."/>
            <person name="Gibbs R."/>
            <person name="Kuspa A."/>
            <person name="Muzny D."/>
            <person name="Queller D."/>
            <person name="Richards S."/>
            <person name="Strassman J."/>
            <person name="Sucgang R."/>
            <person name="Worley K."/>
            <person name="Schaap P."/>
        </authorList>
    </citation>
    <scope>NUCLEOTIDE SEQUENCE</scope>
    <source>
        <strain evidence="6">QSvi11</strain>
    </source>
</reference>
<dbReference type="InterPro" id="IPR044865">
    <property type="entry name" value="MRH_dom"/>
</dbReference>
<feature type="domain" description="MRH" evidence="5">
    <location>
        <begin position="41"/>
        <end position="175"/>
    </location>
</feature>
<dbReference type="PROSITE" id="PS51914">
    <property type="entry name" value="MRH"/>
    <property type="match status" value="3"/>
</dbReference>
<keyword evidence="7" id="KW-1185">Reference proteome</keyword>
<feature type="compositionally biased region" description="Low complexity" evidence="3">
    <location>
        <begin position="346"/>
        <end position="363"/>
    </location>
</feature>
<protein>
    <recommendedName>
        <fullName evidence="5">MRH domain-containing protein</fullName>
    </recommendedName>
</protein>
<feature type="region of interest" description="Disordered" evidence="3">
    <location>
        <begin position="346"/>
        <end position="369"/>
    </location>
</feature>
<dbReference type="EMBL" id="AJWJ01000442">
    <property type="protein sequence ID" value="KAF2070829.1"/>
    <property type="molecule type" value="Genomic_DNA"/>
</dbReference>
<evidence type="ECO:0000259" key="5">
    <source>
        <dbReference type="PROSITE" id="PS51914"/>
    </source>
</evidence>
<evidence type="ECO:0000313" key="7">
    <source>
        <dbReference type="Proteomes" id="UP000695562"/>
    </source>
</evidence>
<evidence type="ECO:0000313" key="6">
    <source>
        <dbReference type="EMBL" id="KAF2070829.1"/>
    </source>
</evidence>
<evidence type="ECO:0000256" key="1">
    <source>
        <dbReference type="ARBA" id="ARBA00022729"/>
    </source>
</evidence>
<accession>A0A8J4V4K4</accession>
<dbReference type="AlphaFoldDB" id="A0A8J4V4K4"/>
<feature type="domain" description="MRH" evidence="5">
    <location>
        <begin position="518"/>
        <end position="654"/>
    </location>
</feature>
<dbReference type="Proteomes" id="UP000695562">
    <property type="component" value="Unassembled WGS sequence"/>
</dbReference>
<gene>
    <name evidence="6" type="ORF">CYY_007853</name>
</gene>
<dbReference type="SMART" id="SM01404">
    <property type="entry name" value="CIMR"/>
    <property type="match status" value="2"/>
</dbReference>
<evidence type="ECO:0000256" key="2">
    <source>
        <dbReference type="ARBA" id="ARBA00023157"/>
    </source>
</evidence>
<dbReference type="SUPFAM" id="SSF50911">
    <property type="entry name" value="Mannose 6-phosphate receptor domain"/>
    <property type="match status" value="4"/>
</dbReference>
<dbReference type="PANTHER" id="PTHR23361">
    <property type="entry name" value="MUCIN"/>
    <property type="match status" value="1"/>
</dbReference>
<evidence type="ECO:0000256" key="3">
    <source>
        <dbReference type="SAM" id="MobiDB-lite"/>
    </source>
</evidence>
<organism evidence="6 7">
    <name type="scientific">Polysphondylium violaceum</name>
    <dbReference type="NCBI Taxonomy" id="133409"/>
    <lineage>
        <taxon>Eukaryota</taxon>
        <taxon>Amoebozoa</taxon>
        <taxon>Evosea</taxon>
        <taxon>Eumycetozoa</taxon>
        <taxon>Dictyostelia</taxon>
        <taxon>Dictyosteliales</taxon>
        <taxon>Dictyosteliaceae</taxon>
        <taxon>Polysphondylium</taxon>
    </lineage>
</organism>
<feature type="domain" description="MRH" evidence="5">
    <location>
        <begin position="192"/>
        <end position="340"/>
    </location>
</feature>
<dbReference type="Gene3D" id="2.70.130.10">
    <property type="entry name" value="Mannose-6-phosphate receptor binding domain"/>
    <property type="match status" value="4"/>
</dbReference>
<dbReference type="InterPro" id="IPR009011">
    <property type="entry name" value="Man6P_isomerase_rcpt-bd_dom_sf"/>
</dbReference>
<proteinExistence type="predicted"/>